<dbReference type="AlphaFoldDB" id="A0A6L8LDT8"/>
<dbReference type="RefSeq" id="WP_160971938.1">
    <property type="nucleotide sequence ID" value="NZ_WWEN01000002.1"/>
</dbReference>
<name>A0A6L8LDT8_9RHOB</name>
<dbReference type="InterPro" id="IPR027266">
    <property type="entry name" value="TrmE/GcvT-like"/>
</dbReference>
<protein>
    <submittedName>
        <fullName evidence="1">Sarcosine oxidase subunit gamma</fullName>
    </submittedName>
</protein>
<comment type="caution">
    <text evidence="1">The sequence shown here is derived from an EMBL/GenBank/DDBJ whole genome shotgun (WGS) entry which is preliminary data.</text>
</comment>
<evidence type="ECO:0000313" key="2">
    <source>
        <dbReference type="Proteomes" id="UP000479043"/>
    </source>
</evidence>
<dbReference type="Gene3D" id="3.30.70.1520">
    <property type="entry name" value="Heterotetrameric sarcosine oxidase"/>
    <property type="match status" value="1"/>
</dbReference>
<organism evidence="1 2">
    <name type="scientific">Thalassovita mangrovi</name>
    <dbReference type="NCBI Taxonomy" id="2692236"/>
    <lineage>
        <taxon>Bacteria</taxon>
        <taxon>Pseudomonadati</taxon>
        <taxon>Pseudomonadota</taxon>
        <taxon>Alphaproteobacteria</taxon>
        <taxon>Rhodobacterales</taxon>
        <taxon>Roseobacteraceae</taxon>
        <taxon>Thalassovita</taxon>
    </lineage>
</organism>
<proteinExistence type="predicted"/>
<reference evidence="1 2" key="1">
    <citation type="submission" date="2020-01" db="EMBL/GenBank/DDBJ databases">
        <authorList>
            <person name="Chen S."/>
        </authorList>
    </citation>
    <scope>NUCLEOTIDE SEQUENCE [LARGE SCALE GENOMIC DNA]</scope>
    <source>
        <strain evidence="1 2">GS-10</strain>
    </source>
</reference>
<sequence length="190" mass="19996">MSELSALNGAAFQGTVTVEDAGLQGMITLRGDLASAKLAKAVKAATGLAIPAQRKIGFGDDRALAWMSPDELLILTPYEDAPAIAAKLAQALQGEHALVQNMSDARAMFRLAGAPGVLREVLAKLAPVDLSAEAFGPGDFRRTRLAQVAGAFWFDDSTTARVICFRSVADYAYKLLCVSAEEGGEVGFYG</sequence>
<dbReference type="Pfam" id="PF04268">
    <property type="entry name" value="SoxG"/>
    <property type="match status" value="1"/>
</dbReference>
<dbReference type="Proteomes" id="UP000479043">
    <property type="component" value="Unassembled WGS sequence"/>
</dbReference>
<dbReference type="InterPro" id="IPR007375">
    <property type="entry name" value="SoxG"/>
</dbReference>
<gene>
    <name evidence="1" type="ORF">GR167_02840</name>
</gene>
<dbReference type="EMBL" id="WWEN01000002">
    <property type="protein sequence ID" value="MYM54227.1"/>
    <property type="molecule type" value="Genomic_DNA"/>
</dbReference>
<dbReference type="SUPFAM" id="SSF103025">
    <property type="entry name" value="Folate-binding domain"/>
    <property type="match status" value="1"/>
</dbReference>
<dbReference type="Gene3D" id="3.30.1360.120">
    <property type="entry name" value="Probable tRNA modification gtpase trme, domain 1"/>
    <property type="match status" value="1"/>
</dbReference>
<evidence type="ECO:0000313" key="1">
    <source>
        <dbReference type="EMBL" id="MYM54227.1"/>
    </source>
</evidence>
<keyword evidence="2" id="KW-1185">Reference proteome</keyword>
<accession>A0A6L8LDT8</accession>